<evidence type="ECO:0000313" key="2">
    <source>
        <dbReference type="EMBL" id="KTD22772.1"/>
    </source>
</evidence>
<dbReference type="STRING" id="45067.Llan_1123"/>
<dbReference type="Proteomes" id="UP000054869">
    <property type="component" value="Unassembled WGS sequence"/>
</dbReference>
<gene>
    <name evidence="2" type="ORF">Llan_1123</name>
</gene>
<dbReference type="OrthoDB" id="5640095at2"/>
<dbReference type="eggNOG" id="ENOG5033TXT">
    <property type="taxonomic scope" value="Bacteria"/>
</dbReference>
<proteinExistence type="predicted"/>
<evidence type="ECO:0000256" key="1">
    <source>
        <dbReference type="SAM" id="SignalP"/>
    </source>
</evidence>
<keyword evidence="3" id="KW-1185">Reference proteome</keyword>
<name>A0A0W0VRF9_9GAMM</name>
<sequence length="334" mass="36529">MKKCLSAMFTSLCIASVASAGTTGEESICTSSLCAFDNPGGFYISGAALYVRPSETGIGLATDSWQYALPGGNVRSVSKPFDPEHEWEGSVTLGYDFPMTANHIEMSYLRLDNNTHVVNDTEDAPISFSSIFFPNILIPLTPGAILVSDTQLHYELNQVDLKVGRLYRDTAGNFNIRPSLGARYISLDHHQTFITSGNVISEYDGVGPLFSLEGRYGLSKGFGLVGYFDYALIVGQINAHSHVTVLGTDFSFTSPKRDRIVNNLTGKLGINYHYIFTNLSTLTLEAGYQVSEYINAMDMIRGDIGVRQKIAGLETTSFGFRGPYVSLSWHAYPA</sequence>
<comment type="caution">
    <text evidence="2">The sequence shown here is derived from an EMBL/GenBank/DDBJ whole genome shotgun (WGS) entry which is preliminary data.</text>
</comment>
<organism evidence="2 3">
    <name type="scientific">Legionella lansingensis</name>
    <dbReference type="NCBI Taxonomy" id="45067"/>
    <lineage>
        <taxon>Bacteria</taxon>
        <taxon>Pseudomonadati</taxon>
        <taxon>Pseudomonadota</taxon>
        <taxon>Gammaproteobacteria</taxon>
        <taxon>Legionellales</taxon>
        <taxon>Legionellaceae</taxon>
        <taxon>Legionella</taxon>
    </lineage>
</organism>
<dbReference type="RefSeq" id="WP_035915190.1">
    <property type="nucleotide sequence ID" value="NZ_CAAAJD010000017.1"/>
</dbReference>
<keyword evidence="1" id="KW-0732">Signal</keyword>
<accession>A0A0W0VRF9</accession>
<dbReference type="InterPro" id="IPR007825">
    <property type="entry name" value="Major_OMP_Legionella"/>
</dbReference>
<reference evidence="2 3" key="1">
    <citation type="submission" date="2015-11" db="EMBL/GenBank/DDBJ databases">
        <title>Genomic analysis of 38 Legionella species identifies large and diverse effector repertoires.</title>
        <authorList>
            <person name="Burstein D."/>
            <person name="Amaro F."/>
            <person name="Zusman T."/>
            <person name="Lifshitz Z."/>
            <person name="Cohen O."/>
            <person name="Gilbert J.A."/>
            <person name="Pupko T."/>
            <person name="Shuman H.A."/>
            <person name="Segal G."/>
        </authorList>
    </citation>
    <scope>NUCLEOTIDE SEQUENCE [LARGE SCALE GENOMIC DNA]</scope>
    <source>
        <strain evidence="2 3">ATCC 49751</strain>
    </source>
</reference>
<dbReference type="PATRIC" id="fig|45067.4.peg.1175"/>
<feature type="signal peptide" evidence="1">
    <location>
        <begin position="1"/>
        <end position="20"/>
    </location>
</feature>
<protein>
    <submittedName>
        <fullName evidence="2">Major outer membrane protein</fullName>
    </submittedName>
</protein>
<evidence type="ECO:0000313" key="3">
    <source>
        <dbReference type="Proteomes" id="UP000054869"/>
    </source>
</evidence>
<dbReference type="AlphaFoldDB" id="A0A0W0VRF9"/>
<dbReference type="EMBL" id="LNYI01000022">
    <property type="protein sequence ID" value="KTD22772.1"/>
    <property type="molecule type" value="Genomic_DNA"/>
</dbReference>
<dbReference type="Pfam" id="PF05150">
    <property type="entry name" value="Legionella_OMP"/>
    <property type="match status" value="1"/>
</dbReference>
<feature type="chain" id="PRO_5006915052" evidence="1">
    <location>
        <begin position="21"/>
        <end position="334"/>
    </location>
</feature>